<dbReference type="STRING" id="1280950.HJO_04200"/>
<gene>
    <name evidence="9" type="ORF">HJO_04200</name>
</gene>
<sequence length="408" mass="43849">MTRVKQALFLVGGRGTRLGALSANTPKPMQEIAPGVRFLDILLENAARMGFSDIVLLAGHLGEQVESAYNGRTIGEATIRVVRESEPMGTGGALAQAAHVLDETFVLLNGDSFFDINLRALTAAPLPAGGGRLALRMVDDTSRYGSVKLDGMNVAAFIEKNPDVSGPGLINGGIYYLGRDLVDRIAAPSSIETDVFPDLVREGRLEGVPFDGYFLDIGLPETLAQAQRETAALRMRPAAFLDRDGVLNEDRGYTHRVADLAWMPGAKSAIRLLNDRGYRVIVVTNQAGVARGYYDEPAVLDFHAAMQEQLAPDGAYIDAFYHCPYHADGCVPAFTVDNHPDRKPNPGMLLQAMTDWSVDKAGSFLIGDSTTDIEAATRAGIPGHLFESGELDVIVSGIIDHPSDKPAD</sequence>
<keyword evidence="3" id="KW-0963">Cytoplasm</keyword>
<dbReference type="InterPro" id="IPR006549">
    <property type="entry name" value="HAD-SF_hydro_IIIA"/>
</dbReference>
<dbReference type="Proteomes" id="UP000025171">
    <property type="component" value="Unassembled WGS sequence"/>
</dbReference>
<dbReference type="GO" id="GO:0016791">
    <property type="term" value="F:phosphatase activity"/>
    <property type="evidence" value="ECO:0007669"/>
    <property type="project" value="InterPro"/>
</dbReference>
<dbReference type="AlphaFoldDB" id="A0A059FVV6"/>
<evidence type="ECO:0000256" key="2">
    <source>
        <dbReference type="ARBA" id="ARBA00005628"/>
    </source>
</evidence>
<dbReference type="Gene3D" id="3.40.50.1000">
    <property type="entry name" value="HAD superfamily/HAD-like"/>
    <property type="match status" value="1"/>
</dbReference>
<evidence type="ECO:0000256" key="3">
    <source>
        <dbReference type="ARBA" id="ARBA00022490"/>
    </source>
</evidence>
<evidence type="ECO:0000313" key="10">
    <source>
        <dbReference type="Proteomes" id="UP000025171"/>
    </source>
</evidence>
<dbReference type="PANTHER" id="PTHR42891:SF1">
    <property type="entry name" value="D-GLYCERO-BETA-D-MANNO-HEPTOSE-1,7-BISPHOSPHATE 7-PHOSPHATASE"/>
    <property type="match status" value="1"/>
</dbReference>
<evidence type="ECO:0000256" key="6">
    <source>
        <dbReference type="ARBA" id="ARBA00023277"/>
    </source>
</evidence>
<dbReference type="eggNOG" id="COG1208">
    <property type="taxonomic scope" value="Bacteria"/>
</dbReference>
<dbReference type="CDD" id="cd07503">
    <property type="entry name" value="HAD_HisB-N"/>
    <property type="match status" value="1"/>
</dbReference>
<evidence type="ECO:0000256" key="7">
    <source>
        <dbReference type="ARBA" id="ARBA00031828"/>
    </source>
</evidence>
<dbReference type="InterPro" id="IPR036412">
    <property type="entry name" value="HAD-like_sf"/>
</dbReference>
<dbReference type="OrthoDB" id="9814110at2"/>
<name>A0A059FVV6_9PROT</name>
<evidence type="ECO:0000313" key="9">
    <source>
        <dbReference type="EMBL" id="KCZ94548.1"/>
    </source>
</evidence>
<dbReference type="InterPro" id="IPR006543">
    <property type="entry name" value="Histidinol-phos"/>
</dbReference>
<evidence type="ECO:0000259" key="8">
    <source>
        <dbReference type="Pfam" id="PF00483"/>
    </source>
</evidence>
<comment type="similarity">
    <text evidence="2">Belongs to the GmhB family.</text>
</comment>
<evidence type="ECO:0000256" key="1">
    <source>
        <dbReference type="ARBA" id="ARBA00004496"/>
    </source>
</evidence>
<accession>A0A059FVV6</accession>
<dbReference type="EMBL" id="ARYK01000001">
    <property type="protein sequence ID" value="KCZ94548.1"/>
    <property type="molecule type" value="Genomic_DNA"/>
</dbReference>
<dbReference type="InterPro" id="IPR004446">
    <property type="entry name" value="Heptose_bisP_phosphatase"/>
</dbReference>
<proteinExistence type="inferred from homology"/>
<dbReference type="InterPro" id="IPR023214">
    <property type="entry name" value="HAD_sf"/>
</dbReference>
<organism evidence="9 10">
    <name type="scientific">Hyphomonas johnsonii MHS-2</name>
    <dbReference type="NCBI Taxonomy" id="1280950"/>
    <lineage>
        <taxon>Bacteria</taxon>
        <taxon>Pseudomonadati</taxon>
        <taxon>Pseudomonadota</taxon>
        <taxon>Alphaproteobacteria</taxon>
        <taxon>Hyphomonadales</taxon>
        <taxon>Hyphomonadaceae</taxon>
        <taxon>Hyphomonas</taxon>
    </lineage>
</organism>
<dbReference type="PANTHER" id="PTHR42891">
    <property type="entry name" value="D-GLYCERO-BETA-D-MANNO-HEPTOSE-1,7-BISPHOSPHATE 7-PHOSPHATASE"/>
    <property type="match status" value="1"/>
</dbReference>
<dbReference type="InterPro" id="IPR029044">
    <property type="entry name" value="Nucleotide-diphossugar_trans"/>
</dbReference>
<dbReference type="eggNOG" id="COG0241">
    <property type="taxonomic scope" value="Bacteria"/>
</dbReference>
<dbReference type="Pfam" id="PF13242">
    <property type="entry name" value="Hydrolase_like"/>
    <property type="match status" value="1"/>
</dbReference>
<dbReference type="GO" id="GO:0005737">
    <property type="term" value="C:cytoplasm"/>
    <property type="evidence" value="ECO:0007669"/>
    <property type="project" value="UniProtKB-SubCell"/>
</dbReference>
<dbReference type="Pfam" id="PF00483">
    <property type="entry name" value="NTP_transferase"/>
    <property type="match status" value="1"/>
</dbReference>
<protein>
    <recommendedName>
        <fullName evidence="7">D,D-heptose 1,7-bisphosphate phosphatase</fullName>
    </recommendedName>
</protein>
<dbReference type="SUPFAM" id="SSF53448">
    <property type="entry name" value="Nucleotide-diphospho-sugar transferases"/>
    <property type="match status" value="1"/>
</dbReference>
<reference evidence="9 10" key="1">
    <citation type="journal article" date="2014" name="Antonie Van Leeuwenhoek">
        <title>Hyphomonas beringensis sp. nov. and Hyphomonas chukchiensis sp. nov., isolated from surface seawater of the Bering Sea and Chukchi Sea.</title>
        <authorList>
            <person name="Li C."/>
            <person name="Lai Q."/>
            <person name="Li G."/>
            <person name="Dong C."/>
            <person name="Wang J."/>
            <person name="Liao Y."/>
            <person name="Shao Z."/>
        </authorList>
    </citation>
    <scope>NUCLEOTIDE SEQUENCE [LARGE SCALE GENOMIC DNA]</scope>
    <source>
        <strain evidence="9 10">MHS-2</strain>
    </source>
</reference>
<keyword evidence="5" id="KW-0378">Hydrolase</keyword>
<keyword evidence="10" id="KW-1185">Reference proteome</keyword>
<dbReference type="SUPFAM" id="SSF56784">
    <property type="entry name" value="HAD-like"/>
    <property type="match status" value="1"/>
</dbReference>
<feature type="domain" description="Nucleotidyl transferase" evidence="8">
    <location>
        <begin position="7"/>
        <end position="230"/>
    </location>
</feature>
<dbReference type="RefSeq" id="WP_035613808.1">
    <property type="nucleotide sequence ID" value="NZ_ARYK01000001.1"/>
</dbReference>
<comment type="subcellular location">
    <subcellularLocation>
        <location evidence="1">Cytoplasm</location>
    </subcellularLocation>
</comment>
<dbReference type="InterPro" id="IPR005835">
    <property type="entry name" value="NTP_transferase_dom"/>
</dbReference>
<dbReference type="NCBIfam" id="TIGR01656">
    <property type="entry name" value="Histidinol-ppas"/>
    <property type="match status" value="1"/>
</dbReference>
<keyword evidence="6" id="KW-0119">Carbohydrate metabolism</keyword>
<dbReference type="GO" id="GO:0046872">
    <property type="term" value="F:metal ion binding"/>
    <property type="evidence" value="ECO:0007669"/>
    <property type="project" value="UniProtKB-KW"/>
</dbReference>
<evidence type="ECO:0000256" key="5">
    <source>
        <dbReference type="ARBA" id="ARBA00022801"/>
    </source>
</evidence>
<keyword evidence="4" id="KW-0479">Metal-binding</keyword>
<dbReference type="Gene3D" id="3.90.550.10">
    <property type="entry name" value="Spore Coat Polysaccharide Biosynthesis Protein SpsA, Chain A"/>
    <property type="match status" value="1"/>
</dbReference>
<comment type="caution">
    <text evidence="9">The sequence shown here is derived from an EMBL/GenBank/DDBJ whole genome shotgun (WGS) entry which is preliminary data.</text>
</comment>
<dbReference type="PATRIC" id="fig|1280950.3.peg.856"/>
<evidence type="ECO:0000256" key="4">
    <source>
        <dbReference type="ARBA" id="ARBA00022723"/>
    </source>
</evidence>
<dbReference type="GO" id="GO:0005975">
    <property type="term" value="P:carbohydrate metabolic process"/>
    <property type="evidence" value="ECO:0007669"/>
    <property type="project" value="InterPro"/>
</dbReference>
<dbReference type="NCBIfam" id="TIGR01662">
    <property type="entry name" value="HAD-SF-IIIA"/>
    <property type="match status" value="1"/>
</dbReference>